<dbReference type="PANTHER" id="PTHR10291">
    <property type="entry name" value="DEHYDRODOLICHYL DIPHOSPHATE SYNTHASE FAMILY MEMBER"/>
    <property type="match status" value="1"/>
</dbReference>
<evidence type="ECO:0000313" key="2">
    <source>
        <dbReference type="EMBL" id="HGT82602.1"/>
    </source>
</evidence>
<organism evidence="2">
    <name type="scientific">Archaeoglobus fulgidus</name>
    <dbReference type="NCBI Taxonomy" id="2234"/>
    <lineage>
        <taxon>Archaea</taxon>
        <taxon>Methanobacteriati</taxon>
        <taxon>Methanobacteriota</taxon>
        <taxon>Archaeoglobi</taxon>
        <taxon>Archaeoglobales</taxon>
        <taxon>Archaeoglobaceae</taxon>
        <taxon>Archaeoglobus</taxon>
    </lineage>
</organism>
<evidence type="ECO:0000256" key="1">
    <source>
        <dbReference type="ARBA" id="ARBA00022679"/>
    </source>
</evidence>
<gene>
    <name evidence="2" type="ORF">ENT52_02610</name>
</gene>
<dbReference type="InterPro" id="IPR001441">
    <property type="entry name" value="UPP_synth-like"/>
</dbReference>
<keyword evidence="1 2" id="KW-0808">Transferase</keyword>
<dbReference type="EMBL" id="DSYZ01000058">
    <property type="protein sequence ID" value="HGT82602.1"/>
    <property type="molecule type" value="Genomic_DNA"/>
</dbReference>
<name>A0A7J3M0L4_ARCFL</name>
<dbReference type="GO" id="GO:0045547">
    <property type="term" value="F:ditrans,polycis-polyprenyl diphosphate synthase [(2E,6E)-farnesyl diphosphate specific] activity"/>
    <property type="evidence" value="ECO:0007669"/>
    <property type="project" value="TreeGrafter"/>
</dbReference>
<protein>
    <submittedName>
        <fullName evidence="2">Di-trans,poly-cis-decaprenylcistransferase</fullName>
    </submittedName>
</protein>
<dbReference type="SUPFAM" id="SSF64005">
    <property type="entry name" value="Undecaprenyl diphosphate synthase"/>
    <property type="match status" value="1"/>
</dbReference>
<proteinExistence type="predicted"/>
<reference evidence="2" key="1">
    <citation type="journal article" date="2020" name="mSystems">
        <title>Genome- and Community-Level Interaction Insights into Carbon Utilization and Element Cycling Functions of Hydrothermarchaeota in Hydrothermal Sediment.</title>
        <authorList>
            <person name="Zhou Z."/>
            <person name="Liu Y."/>
            <person name="Xu W."/>
            <person name="Pan J."/>
            <person name="Luo Z.H."/>
            <person name="Li M."/>
        </authorList>
    </citation>
    <scope>NUCLEOTIDE SEQUENCE [LARGE SCALE GENOMIC DNA]</scope>
    <source>
        <strain evidence="2">SpSt-587</strain>
    </source>
</reference>
<dbReference type="InterPro" id="IPR036424">
    <property type="entry name" value="UPP_synth-like_sf"/>
</dbReference>
<sequence length="171" mass="20416">MLRLLYRIKLEREIRKRGRFPEHIVVIGSNFGNKFKDFVDWCEKFGIKEITICTKGKFDFDCLKSEKVRINVVNFSGKEEIVEAIRKIAEKVLSGEIKVEEINEELFESLLSLRSQPDLIVKAGKEIPDFLIWQSIYSELLFTDVDWETIRYIDFLRIIREYQGRERRYGR</sequence>
<dbReference type="GO" id="GO:0016094">
    <property type="term" value="P:polyprenol biosynthetic process"/>
    <property type="evidence" value="ECO:0007669"/>
    <property type="project" value="TreeGrafter"/>
</dbReference>
<dbReference type="PANTHER" id="PTHR10291:SF28">
    <property type="entry name" value="UNDECAPRENYL DIPHOSPHATE SYNTHASE"/>
    <property type="match status" value="1"/>
</dbReference>
<dbReference type="AlphaFoldDB" id="A0A7J3M0L4"/>
<dbReference type="Gene3D" id="3.40.1180.10">
    <property type="entry name" value="Decaprenyl diphosphate synthase-like"/>
    <property type="match status" value="1"/>
</dbReference>
<dbReference type="Pfam" id="PF01255">
    <property type="entry name" value="Prenyltransf"/>
    <property type="match status" value="1"/>
</dbReference>
<comment type="caution">
    <text evidence="2">The sequence shown here is derived from an EMBL/GenBank/DDBJ whole genome shotgun (WGS) entry which is preliminary data.</text>
</comment>
<accession>A0A7J3M0L4</accession>